<evidence type="ECO:0000259" key="1">
    <source>
        <dbReference type="PROSITE" id="PS51725"/>
    </source>
</evidence>
<keyword evidence="2" id="KW-0503">Monooxygenase</keyword>
<evidence type="ECO:0000313" key="3">
    <source>
        <dbReference type="Proteomes" id="UP000238327"/>
    </source>
</evidence>
<dbReference type="Pfam" id="PF03992">
    <property type="entry name" value="ABM"/>
    <property type="match status" value="1"/>
</dbReference>
<sequence length="97" mass="10949">MSHPLTLIATITALPGQSAAVTEGLRRLVTASRAEPGCLQYDLHQHQARPEQFVMIEQWRDAQALNEHRNTSHFQHFTHAFGERVTGIDLLPLQRIA</sequence>
<organism evidence="2 3">
    <name type="scientific">Ectopseudomonas mendocina</name>
    <name type="common">Pseudomonas mendocina</name>
    <dbReference type="NCBI Taxonomy" id="300"/>
    <lineage>
        <taxon>Bacteria</taxon>
        <taxon>Pseudomonadati</taxon>
        <taxon>Pseudomonadota</taxon>
        <taxon>Gammaproteobacteria</taxon>
        <taxon>Pseudomonadales</taxon>
        <taxon>Pseudomonadaceae</taxon>
        <taxon>Ectopseudomonas</taxon>
    </lineage>
</organism>
<proteinExistence type="predicted"/>
<keyword evidence="2" id="KW-0560">Oxidoreductase</keyword>
<dbReference type="PANTHER" id="PTHR33336:SF3">
    <property type="entry name" value="ABM DOMAIN-CONTAINING PROTEIN"/>
    <property type="match status" value="1"/>
</dbReference>
<dbReference type="AlphaFoldDB" id="A0A2R3QKE1"/>
<dbReference type="EMBL" id="CP027657">
    <property type="protein sequence ID" value="AVO52210.1"/>
    <property type="molecule type" value="Genomic_DNA"/>
</dbReference>
<dbReference type="InterPro" id="IPR011008">
    <property type="entry name" value="Dimeric_a/b-barrel"/>
</dbReference>
<dbReference type="PANTHER" id="PTHR33336">
    <property type="entry name" value="QUINOL MONOOXYGENASE YGIN-RELATED"/>
    <property type="match status" value="1"/>
</dbReference>
<dbReference type="OrthoDB" id="9812192at2"/>
<dbReference type="GO" id="GO:0005829">
    <property type="term" value="C:cytosol"/>
    <property type="evidence" value="ECO:0007669"/>
    <property type="project" value="TreeGrafter"/>
</dbReference>
<dbReference type="RefSeq" id="WP_106737042.1">
    <property type="nucleotide sequence ID" value="NZ_CP027657.1"/>
</dbReference>
<dbReference type="Gene3D" id="3.30.70.100">
    <property type="match status" value="1"/>
</dbReference>
<gene>
    <name evidence="2" type="ORF">C7A17_05360</name>
</gene>
<feature type="domain" description="ABM" evidence="1">
    <location>
        <begin position="5"/>
        <end position="97"/>
    </location>
</feature>
<accession>A0A2R3QKE1</accession>
<dbReference type="SUPFAM" id="SSF54909">
    <property type="entry name" value="Dimeric alpha+beta barrel"/>
    <property type="match status" value="1"/>
</dbReference>
<dbReference type="InterPro" id="IPR050744">
    <property type="entry name" value="AI-2_Isomerase_LsrG"/>
</dbReference>
<reference evidence="2 3" key="1">
    <citation type="submission" date="2018-03" db="EMBL/GenBank/DDBJ databases">
        <title>Complete genome sequence and methylome analysis of Pseudomonas mendocina NEB 698.</title>
        <authorList>
            <person name="Morgan R.D."/>
        </authorList>
    </citation>
    <scope>NUCLEOTIDE SEQUENCE [LARGE SCALE GENOMIC DNA]</scope>
    <source>
        <strain evidence="2 3">NEB698</strain>
    </source>
</reference>
<dbReference type="PROSITE" id="PS51725">
    <property type="entry name" value="ABM"/>
    <property type="match status" value="1"/>
</dbReference>
<name>A0A2R3QKE1_ECTME</name>
<protein>
    <submittedName>
        <fullName evidence="2">Antibiotic biosynthesis monooxygenase</fullName>
    </submittedName>
</protein>
<evidence type="ECO:0000313" key="2">
    <source>
        <dbReference type="EMBL" id="AVO52210.1"/>
    </source>
</evidence>
<dbReference type="GO" id="GO:0004497">
    <property type="term" value="F:monooxygenase activity"/>
    <property type="evidence" value="ECO:0007669"/>
    <property type="project" value="UniProtKB-KW"/>
</dbReference>
<dbReference type="Proteomes" id="UP000238327">
    <property type="component" value="Chromosome"/>
</dbReference>
<dbReference type="InterPro" id="IPR007138">
    <property type="entry name" value="ABM_dom"/>
</dbReference>